<accession>A0A8J4QEK8</accession>
<dbReference type="Proteomes" id="UP000737018">
    <property type="component" value="Unassembled WGS sequence"/>
</dbReference>
<reference evidence="1" key="1">
    <citation type="submission" date="2020-03" db="EMBL/GenBank/DDBJ databases">
        <title>Castanea mollissima Vanexum genome sequencing.</title>
        <authorList>
            <person name="Staton M."/>
        </authorList>
    </citation>
    <scope>NUCLEOTIDE SEQUENCE</scope>
    <source>
        <tissue evidence="1">Leaf</tissue>
    </source>
</reference>
<name>A0A8J4QEK8_9ROSI</name>
<sequence length="149" mass="15944">MTMNATLTGSIAAGKELNICGNTNELKYITSGPGKSFLFFVTSSDDPGISSTGDRVQMKVKSSRSCYFLGASFVILENLSEIINFALICTLNRISRLAIGAELSDAAMRLVVRTSGLSCCGIALLRCAVCLQVVSLRASFNSKLRTRCV</sequence>
<dbReference type="AlphaFoldDB" id="A0A8J4QEK8"/>
<gene>
    <name evidence="1" type="ORF">CMV_027910</name>
</gene>
<evidence type="ECO:0000313" key="1">
    <source>
        <dbReference type="EMBL" id="KAF3945744.1"/>
    </source>
</evidence>
<comment type="caution">
    <text evidence="1">The sequence shown here is derived from an EMBL/GenBank/DDBJ whole genome shotgun (WGS) entry which is preliminary data.</text>
</comment>
<dbReference type="EMBL" id="JRKL02011315">
    <property type="protein sequence ID" value="KAF3945744.1"/>
    <property type="molecule type" value="Genomic_DNA"/>
</dbReference>
<evidence type="ECO:0000313" key="2">
    <source>
        <dbReference type="Proteomes" id="UP000737018"/>
    </source>
</evidence>
<protein>
    <submittedName>
        <fullName evidence="1">Uncharacterized protein</fullName>
    </submittedName>
</protein>
<proteinExistence type="predicted"/>
<organism evidence="1 2">
    <name type="scientific">Castanea mollissima</name>
    <name type="common">Chinese chestnut</name>
    <dbReference type="NCBI Taxonomy" id="60419"/>
    <lineage>
        <taxon>Eukaryota</taxon>
        <taxon>Viridiplantae</taxon>
        <taxon>Streptophyta</taxon>
        <taxon>Embryophyta</taxon>
        <taxon>Tracheophyta</taxon>
        <taxon>Spermatophyta</taxon>
        <taxon>Magnoliopsida</taxon>
        <taxon>eudicotyledons</taxon>
        <taxon>Gunneridae</taxon>
        <taxon>Pentapetalae</taxon>
        <taxon>rosids</taxon>
        <taxon>fabids</taxon>
        <taxon>Fagales</taxon>
        <taxon>Fagaceae</taxon>
        <taxon>Castanea</taxon>
    </lineage>
</organism>
<keyword evidence="2" id="KW-1185">Reference proteome</keyword>